<evidence type="ECO:0000313" key="2">
    <source>
        <dbReference type="Proteomes" id="UP000245202"/>
    </source>
</evidence>
<accession>A0A2R5ENM3</accession>
<sequence>MNAMGYQIEYQIAMWDGCIQSTREIGVDPPRLTRDIRMANTALNRSFYYLLGTQTASNTIKPPN</sequence>
<organism evidence="1 2">
    <name type="scientific">Paenibacillus agaridevorans</name>
    <dbReference type="NCBI Taxonomy" id="171404"/>
    <lineage>
        <taxon>Bacteria</taxon>
        <taxon>Bacillati</taxon>
        <taxon>Bacillota</taxon>
        <taxon>Bacilli</taxon>
        <taxon>Bacillales</taxon>
        <taxon>Paenibacillaceae</taxon>
        <taxon>Paenibacillus</taxon>
    </lineage>
</organism>
<gene>
    <name evidence="1" type="ORF">PAT3040_02263</name>
</gene>
<evidence type="ECO:0000313" key="1">
    <source>
        <dbReference type="EMBL" id="GBG07705.1"/>
    </source>
</evidence>
<proteinExistence type="predicted"/>
<name>A0A2R5ENM3_9BACL</name>
<reference evidence="1 2" key="1">
    <citation type="submission" date="2017-08" db="EMBL/GenBank/DDBJ databases">
        <title>Substantial Increase in Enzyme Production by Combined Drug-Resistance Mutations in Paenibacillus agaridevorans.</title>
        <authorList>
            <person name="Tanaka Y."/>
            <person name="Funane K."/>
            <person name="Hosaka T."/>
            <person name="Shiwa Y."/>
            <person name="Fujita N."/>
            <person name="Miyazaki T."/>
            <person name="Yoshikawa H."/>
            <person name="Murakami K."/>
            <person name="Kasahara K."/>
            <person name="Inaoka T."/>
            <person name="Hiraga Y."/>
            <person name="Ochi K."/>
        </authorList>
    </citation>
    <scope>NUCLEOTIDE SEQUENCE [LARGE SCALE GENOMIC DNA]</scope>
    <source>
        <strain evidence="1 2">T-3040</strain>
    </source>
</reference>
<dbReference type="AlphaFoldDB" id="A0A2R5ENM3"/>
<dbReference type="Proteomes" id="UP000245202">
    <property type="component" value="Unassembled WGS sequence"/>
</dbReference>
<comment type="caution">
    <text evidence="1">The sequence shown here is derived from an EMBL/GenBank/DDBJ whole genome shotgun (WGS) entry which is preliminary data.</text>
</comment>
<protein>
    <submittedName>
        <fullName evidence="1">Uncharacterized protein</fullName>
    </submittedName>
</protein>
<dbReference type="EMBL" id="BDQX01000108">
    <property type="protein sequence ID" value="GBG07705.1"/>
    <property type="molecule type" value="Genomic_DNA"/>
</dbReference>
<keyword evidence="2" id="KW-1185">Reference proteome</keyword>